<evidence type="ECO:0000259" key="8">
    <source>
        <dbReference type="Pfam" id="PF02163"/>
    </source>
</evidence>
<dbReference type="GO" id="GO:0016020">
    <property type="term" value="C:membrane"/>
    <property type="evidence" value="ECO:0007669"/>
    <property type="project" value="UniProtKB-SubCell"/>
</dbReference>
<keyword evidence="10" id="KW-1185">Reference proteome</keyword>
<evidence type="ECO:0000256" key="4">
    <source>
        <dbReference type="ARBA" id="ARBA00022692"/>
    </source>
</evidence>
<evidence type="ECO:0000256" key="1">
    <source>
        <dbReference type="ARBA" id="ARBA00001947"/>
    </source>
</evidence>
<protein>
    <recommendedName>
        <fullName evidence="8">Peptidase M50 domain-containing protein</fullName>
    </recommendedName>
</protein>
<keyword evidence="5 7" id="KW-1133">Transmembrane helix</keyword>
<comment type="caution">
    <text evidence="9">The sequence shown here is derived from an EMBL/GenBank/DDBJ whole genome shotgun (WGS) entry which is preliminary data.</text>
</comment>
<dbReference type="EMBL" id="BLZR01000001">
    <property type="protein sequence ID" value="GFP75350.1"/>
    <property type="molecule type" value="Genomic_DNA"/>
</dbReference>
<evidence type="ECO:0000256" key="3">
    <source>
        <dbReference type="ARBA" id="ARBA00007931"/>
    </source>
</evidence>
<dbReference type="AlphaFoldDB" id="A0A6V8SE56"/>
<feature type="transmembrane region" description="Helical" evidence="7">
    <location>
        <begin position="112"/>
        <end position="132"/>
    </location>
</feature>
<organism evidence="9 10">
    <name type="scientific">Clostridium fungisolvens</name>
    <dbReference type="NCBI Taxonomy" id="1604897"/>
    <lineage>
        <taxon>Bacteria</taxon>
        <taxon>Bacillati</taxon>
        <taxon>Bacillota</taxon>
        <taxon>Clostridia</taxon>
        <taxon>Eubacteriales</taxon>
        <taxon>Clostridiaceae</taxon>
        <taxon>Clostridium</taxon>
    </lineage>
</organism>
<name>A0A6V8SE56_9CLOT</name>
<keyword evidence="6 7" id="KW-0472">Membrane</keyword>
<evidence type="ECO:0000256" key="6">
    <source>
        <dbReference type="ARBA" id="ARBA00023136"/>
    </source>
</evidence>
<comment type="subcellular location">
    <subcellularLocation>
        <location evidence="2">Membrane</location>
        <topology evidence="2">Multi-pass membrane protein</topology>
    </subcellularLocation>
</comment>
<feature type="domain" description="Peptidase M50" evidence="8">
    <location>
        <begin position="11"/>
        <end position="166"/>
    </location>
</feature>
<dbReference type="RefSeq" id="WP_183276862.1">
    <property type="nucleotide sequence ID" value="NZ_BLZR01000001.1"/>
</dbReference>
<comment type="similarity">
    <text evidence="3">Belongs to the peptidase M50B family.</text>
</comment>
<dbReference type="GO" id="GO:0006508">
    <property type="term" value="P:proteolysis"/>
    <property type="evidence" value="ECO:0007669"/>
    <property type="project" value="InterPro"/>
</dbReference>
<evidence type="ECO:0000256" key="7">
    <source>
        <dbReference type="SAM" id="Phobius"/>
    </source>
</evidence>
<dbReference type="InterPro" id="IPR008915">
    <property type="entry name" value="Peptidase_M50"/>
</dbReference>
<evidence type="ECO:0000313" key="9">
    <source>
        <dbReference type="EMBL" id="GFP75350.1"/>
    </source>
</evidence>
<reference evidence="9 10" key="1">
    <citation type="submission" date="2020-07" db="EMBL/GenBank/DDBJ databases">
        <title>A new beta-1,3-glucan-decomposing anaerobic bacterium isolated from anoxic soil subjected to biological soil disinfestation.</title>
        <authorList>
            <person name="Ueki A."/>
            <person name="Tonouchi A."/>
        </authorList>
    </citation>
    <scope>NUCLEOTIDE SEQUENCE [LARGE SCALE GENOMIC DNA]</scope>
    <source>
        <strain evidence="9 10">TW1</strain>
    </source>
</reference>
<evidence type="ECO:0000256" key="2">
    <source>
        <dbReference type="ARBA" id="ARBA00004141"/>
    </source>
</evidence>
<comment type="cofactor">
    <cofactor evidence="1">
        <name>Zn(2+)</name>
        <dbReference type="ChEBI" id="CHEBI:29105"/>
    </cofactor>
</comment>
<dbReference type="Proteomes" id="UP000580568">
    <property type="component" value="Unassembled WGS sequence"/>
</dbReference>
<gene>
    <name evidence="9" type="ORF">bsdtw1_01424</name>
</gene>
<proteinExistence type="inferred from homology"/>
<feature type="transmembrane region" description="Helical" evidence="7">
    <location>
        <begin position="84"/>
        <end position="106"/>
    </location>
</feature>
<dbReference type="Pfam" id="PF02163">
    <property type="entry name" value="Peptidase_M50"/>
    <property type="match status" value="1"/>
</dbReference>
<accession>A0A6V8SE56</accession>
<sequence>MDFLLLIFSVFIFLVICSAVHELGHILVGLKSGFKFYLLIVGPFGLRRKEDDKVQFFIEKDPLLWGGVGATMPQREDIANFKKFGYVLLGGPIFSITIGTIFLPLGITINNIYLSLFGAMSLGMGVSCLIPARNGAFYTDGGRWLRMHKDAETREVELAIWNLNQYAIVHGNYKEASFDDIVALINDKDLRANYLGHYYAYNFYKDNDDSENMEMEKLELENLKGQVPKQVVKMFSIK</sequence>
<keyword evidence="4 7" id="KW-0812">Transmembrane</keyword>
<evidence type="ECO:0000313" key="10">
    <source>
        <dbReference type="Proteomes" id="UP000580568"/>
    </source>
</evidence>
<evidence type="ECO:0000256" key="5">
    <source>
        <dbReference type="ARBA" id="ARBA00022989"/>
    </source>
</evidence>